<feature type="domain" description="PPM-type phosphatase" evidence="4">
    <location>
        <begin position="478"/>
        <end position="666"/>
    </location>
</feature>
<organism evidence="6 7">
    <name type="scientific">Leptospira wolffii</name>
    <dbReference type="NCBI Taxonomy" id="409998"/>
    <lineage>
        <taxon>Bacteria</taxon>
        <taxon>Pseudomonadati</taxon>
        <taxon>Spirochaetota</taxon>
        <taxon>Spirochaetia</taxon>
        <taxon>Leptospirales</taxon>
        <taxon>Leptospiraceae</taxon>
        <taxon>Leptospira</taxon>
    </lineage>
</organism>
<evidence type="ECO:0000256" key="3">
    <source>
        <dbReference type="SAM" id="Phobius"/>
    </source>
</evidence>
<dbReference type="InterPro" id="IPR001932">
    <property type="entry name" value="PPM-type_phosphatase-like_dom"/>
</dbReference>
<feature type="transmembrane region" description="Helical" evidence="3">
    <location>
        <begin position="210"/>
        <end position="227"/>
    </location>
</feature>
<feature type="transmembrane region" description="Helical" evidence="3">
    <location>
        <begin position="330"/>
        <end position="352"/>
    </location>
</feature>
<sequence length="800" mass="91435">MFGKCVVCFIVSIFSLGISLFFGFLEKGIYSFSGSPGFSGNPCREIQDLSEGWDILDSQRVPKGKTNLPKNLFPVSPGFVYLSRNVVYSSPSEECSLAFYLGKVSENLRIFWNGQSIYDQEEYEDRYDRTRILYGIPISSENRIDLYIRGYFPKEIGVLSGTPKIGPADKIRKEYYVFQISLLILISLFFLIGFYFLLLGLKETSLSSNLFFGIFLVLFSVYEFLGSEWKYELGLSFSDCKKLEYCILPFLFPSFFAFLSGFFGVRMGKVSFLLFLWSVLCASIFYFSESILNMDHWNRTLLQPSWIPYCTLILLRMIDRIRSGEKDAFGFLGAILVLFVSIGLDIAIARGIADLPRTSGFSVLGLIVFSGFRLSQRFIEMKLELEVWNGKLQEEVKSRTEELRESLQEARAMKEKQDGDYFLMGILQKSFESKLDSYAMFRLETLSSQFKKFEFKGKTWELGGDAIWMEEVKLGEKTYLALMNSDAMGKSLQGAAGSLLISALFRAKILSFDSSPQPPENWLVGVYQELHRVFQTFDGNLFVTGVFCLLDPETSSLFLLNSDHPRSVLVRRGIAGFLEEDSNPKMGFPFDSTQVRVIGLSLEEGDRILIGSDGREDLRLREESSEIRSFSEEFLNIASESPSDLESIRKRIRMLGDFTDDLSLVQMVRESSEETSRASGKRSEISKRKTLQTAVSFWKSGRRKEALLRFESLALTHPMDLELSYLTAWALYKSGNFDRARIYSEKILYRESKKEENILLLAKIYFKLGYSKDRIVKFLAENGLDGESFFRTTNILKKAS</sequence>
<dbReference type="GO" id="GO:0016791">
    <property type="term" value="F:phosphatase activity"/>
    <property type="evidence" value="ECO:0007669"/>
    <property type="project" value="TreeGrafter"/>
</dbReference>
<dbReference type="AlphaFoldDB" id="A0A2M9Z9M4"/>
<feature type="domain" description="7TM-DISM receptor extracellular" evidence="5">
    <location>
        <begin position="181"/>
        <end position="367"/>
    </location>
</feature>
<feature type="coiled-coil region" evidence="2">
    <location>
        <begin position="389"/>
        <end position="417"/>
    </location>
</feature>
<keyword evidence="3" id="KW-0472">Membrane</keyword>
<feature type="transmembrane region" description="Helical" evidence="3">
    <location>
        <begin position="247"/>
        <end position="265"/>
    </location>
</feature>
<comment type="caution">
    <text evidence="6">The sequence shown here is derived from an EMBL/GenBank/DDBJ whole genome shotgun (WGS) entry which is preliminary data.</text>
</comment>
<keyword evidence="2" id="KW-0175">Coiled coil</keyword>
<dbReference type="InterPro" id="IPR052016">
    <property type="entry name" value="Bact_Sigma-Reg"/>
</dbReference>
<dbReference type="Pfam" id="PF07228">
    <property type="entry name" value="SpoIIE"/>
    <property type="match status" value="1"/>
</dbReference>
<keyword evidence="3" id="KW-0812">Transmembrane</keyword>
<dbReference type="InterPro" id="IPR036457">
    <property type="entry name" value="PPM-type-like_dom_sf"/>
</dbReference>
<dbReference type="Pfam" id="PF07695">
    <property type="entry name" value="7TMR-DISM_7TM"/>
    <property type="match status" value="1"/>
</dbReference>
<dbReference type="EMBL" id="NPDT01000006">
    <property type="protein sequence ID" value="PJZ65094.1"/>
    <property type="molecule type" value="Genomic_DNA"/>
</dbReference>
<feature type="transmembrane region" description="Helical" evidence="3">
    <location>
        <begin position="272"/>
        <end position="288"/>
    </location>
</feature>
<accession>A0A2M9Z9M4</accession>
<keyword evidence="3" id="KW-1133">Transmembrane helix</keyword>
<dbReference type="SUPFAM" id="SSF48452">
    <property type="entry name" value="TPR-like"/>
    <property type="match status" value="1"/>
</dbReference>
<feature type="transmembrane region" description="Helical" evidence="3">
    <location>
        <begin position="7"/>
        <end position="25"/>
    </location>
</feature>
<dbReference type="Proteomes" id="UP000231912">
    <property type="component" value="Unassembled WGS sequence"/>
</dbReference>
<evidence type="ECO:0000259" key="5">
    <source>
        <dbReference type="Pfam" id="PF07695"/>
    </source>
</evidence>
<dbReference type="RefSeq" id="WP_100759509.1">
    <property type="nucleotide sequence ID" value="NZ_NPDT01000006.1"/>
</dbReference>
<reference evidence="6 7" key="1">
    <citation type="submission" date="2017-07" db="EMBL/GenBank/DDBJ databases">
        <title>Leptospira spp. isolated from tropical soils.</title>
        <authorList>
            <person name="Thibeaux R."/>
            <person name="Iraola G."/>
            <person name="Ferres I."/>
            <person name="Bierque E."/>
            <person name="Girault D."/>
            <person name="Soupe-Gilbert M.-E."/>
            <person name="Picardeau M."/>
            <person name="Goarant C."/>
        </authorList>
    </citation>
    <scope>NUCLEOTIDE SEQUENCE [LARGE SCALE GENOMIC DNA]</scope>
    <source>
        <strain evidence="6 7">FH2-C-A2</strain>
    </source>
</reference>
<gene>
    <name evidence="6" type="ORF">CH371_14295</name>
</gene>
<dbReference type="Gene3D" id="1.25.40.10">
    <property type="entry name" value="Tetratricopeptide repeat domain"/>
    <property type="match status" value="1"/>
</dbReference>
<feature type="transmembrane region" description="Helical" evidence="3">
    <location>
        <begin position="176"/>
        <end position="198"/>
    </location>
</feature>
<evidence type="ECO:0000313" key="6">
    <source>
        <dbReference type="EMBL" id="PJZ65094.1"/>
    </source>
</evidence>
<proteinExistence type="predicted"/>
<dbReference type="SUPFAM" id="SSF81606">
    <property type="entry name" value="PP2C-like"/>
    <property type="match status" value="1"/>
</dbReference>
<evidence type="ECO:0000256" key="1">
    <source>
        <dbReference type="ARBA" id="ARBA00022801"/>
    </source>
</evidence>
<keyword evidence="1" id="KW-0378">Hydrolase</keyword>
<evidence type="ECO:0000259" key="4">
    <source>
        <dbReference type="Pfam" id="PF07228"/>
    </source>
</evidence>
<feature type="transmembrane region" description="Helical" evidence="3">
    <location>
        <begin position="300"/>
        <end position="318"/>
    </location>
</feature>
<dbReference type="PANTHER" id="PTHR43156:SF2">
    <property type="entry name" value="STAGE II SPORULATION PROTEIN E"/>
    <property type="match status" value="1"/>
</dbReference>
<dbReference type="Gene3D" id="3.60.40.10">
    <property type="entry name" value="PPM-type phosphatase domain"/>
    <property type="match status" value="1"/>
</dbReference>
<protein>
    <submittedName>
        <fullName evidence="6">Uncharacterized protein</fullName>
    </submittedName>
</protein>
<evidence type="ECO:0000256" key="2">
    <source>
        <dbReference type="SAM" id="Coils"/>
    </source>
</evidence>
<dbReference type="InterPro" id="IPR011623">
    <property type="entry name" value="7TMR_DISM_rcpt_extracell_dom1"/>
</dbReference>
<dbReference type="PANTHER" id="PTHR43156">
    <property type="entry name" value="STAGE II SPORULATION PROTEIN E-RELATED"/>
    <property type="match status" value="1"/>
</dbReference>
<name>A0A2M9Z9M4_9LEPT</name>
<evidence type="ECO:0000313" key="7">
    <source>
        <dbReference type="Proteomes" id="UP000231912"/>
    </source>
</evidence>
<dbReference type="InterPro" id="IPR011990">
    <property type="entry name" value="TPR-like_helical_dom_sf"/>
</dbReference>